<feature type="compositionally biased region" description="Polar residues" evidence="1">
    <location>
        <begin position="194"/>
        <end position="203"/>
    </location>
</feature>
<proteinExistence type="predicted"/>
<name>A0A6A6I3R0_9PLEO</name>
<evidence type="ECO:0000313" key="2">
    <source>
        <dbReference type="EMBL" id="KAF2244230.1"/>
    </source>
</evidence>
<evidence type="ECO:0000256" key="1">
    <source>
        <dbReference type="SAM" id="MobiDB-lite"/>
    </source>
</evidence>
<dbReference type="AlphaFoldDB" id="A0A6A6I3R0"/>
<feature type="compositionally biased region" description="Low complexity" evidence="1">
    <location>
        <begin position="67"/>
        <end position="76"/>
    </location>
</feature>
<feature type="compositionally biased region" description="Basic residues" evidence="1">
    <location>
        <begin position="225"/>
        <end position="235"/>
    </location>
</feature>
<protein>
    <submittedName>
        <fullName evidence="2">Uncharacterized protein</fullName>
    </submittedName>
</protein>
<feature type="region of interest" description="Disordered" evidence="1">
    <location>
        <begin position="156"/>
        <end position="239"/>
    </location>
</feature>
<dbReference type="OrthoDB" id="3793790at2759"/>
<feature type="compositionally biased region" description="Basic and acidic residues" evidence="1">
    <location>
        <begin position="206"/>
        <end position="217"/>
    </location>
</feature>
<accession>A0A6A6I3R0</accession>
<dbReference type="GeneID" id="54589194"/>
<feature type="region of interest" description="Disordered" evidence="1">
    <location>
        <begin position="1"/>
        <end position="114"/>
    </location>
</feature>
<dbReference type="EMBL" id="ML987203">
    <property type="protein sequence ID" value="KAF2244230.1"/>
    <property type="molecule type" value="Genomic_DNA"/>
</dbReference>
<feature type="compositionally biased region" description="Basic and acidic residues" evidence="1">
    <location>
        <begin position="160"/>
        <end position="169"/>
    </location>
</feature>
<keyword evidence="3" id="KW-1185">Reference proteome</keyword>
<dbReference type="Proteomes" id="UP000800094">
    <property type="component" value="Unassembled WGS sequence"/>
</dbReference>
<dbReference type="RefSeq" id="XP_033679234.1">
    <property type="nucleotide sequence ID" value="XM_033835864.1"/>
</dbReference>
<gene>
    <name evidence="2" type="ORF">BU26DRAFT_608686</name>
</gene>
<organism evidence="2 3">
    <name type="scientific">Trematosphaeria pertusa</name>
    <dbReference type="NCBI Taxonomy" id="390896"/>
    <lineage>
        <taxon>Eukaryota</taxon>
        <taxon>Fungi</taxon>
        <taxon>Dikarya</taxon>
        <taxon>Ascomycota</taxon>
        <taxon>Pezizomycotina</taxon>
        <taxon>Dothideomycetes</taxon>
        <taxon>Pleosporomycetidae</taxon>
        <taxon>Pleosporales</taxon>
        <taxon>Massarineae</taxon>
        <taxon>Trematosphaeriaceae</taxon>
        <taxon>Trematosphaeria</taxon>
    </lineage>
</organism>
<evidence type="ECO:0000313" key="3">
    <source>
        <dbReference type="Proteomes" id="UP000800094"/>
    </source>
</evidence>
<feature type="compositionally biased region" description="Basic residues" evidence="1">
    <location>
        <begin position="57"/>
        <end position="66"/>
    </location>
</feature>
<sequence length="443" mass="49355">MDFGKKKERQTGIIDDETAIAMAQQGKKNGGKGKGKQKQSGFKLSDAQDAGVSKPKPAPRNKKNSKPKLAAAPSAKSHSRFYEEGGLRIPLYDQKGKKKTNARDGRSLAQKTSKADLLKIVKEYAGGAKAEEFRNANASRNQIGAWVQYVETQALGKGPANEKEREKADPAANTKPIALDAAEQNSKRKRDNEQAPTLPQQTAKKQKFEVRDAKEGEPIASHGNARYHQKKKKIFKPQGTKDEEASLQFLTSIMIDYLTNEQDDMASTASRSATAPPKIDNKHLMKEHPLIPALELNPSHNHRNPLSPPSTQILHQPAQRCHIILTASSDTAVHETTIPYRKDRNAAPYFKNKLKSDSPTAPYLKPGKHGWDHENHRWGFQGDPDLLTGVGHQVDPRDAERLKREQKNGKDVAWYAEKYPGRLGNQYPCGCQLPWDDEDSEEE</sequence>
<reference evidence="2" key="1">
    <citation type="journal article" date="2020" name="Stud. Mycol.">
        <title>101 Dothideomycetes genomes: a test case for predicting lifestyles and emergence of pathogens.</title>
        <authorList>
            <person name="Haridas S."/>
            <person name="Albert R."/>
            <person name="Binder M."/>
            <person name="Bloem J."/>
            <person name="Labutti K."/>
            <person name="Salamov A."/>
            <person name="Andreopoulos B."/>
            <person name="Baker S."/>
            <person name="Barry K."/>
            <person name="Bills G."/>
            <person name="Bluhm B."/>
            <person name="Cannon C."/>
            <person name="Castanera R."/>
            <person name="Culley D."/>
            <person name="Daum C."/>
            <person name="Ezra D."/>
            <person name="Gonzalez J."/>
            <person name="Henrissat B."/>
            <person name="Kuo A."/>
            <person name="Liang C."/>
            <person name="Lipzen A."/>
            <person name="Lutzoni F."/>
            <person name="Magnuson J."/>
            <person name="Mondo S."/>
            <person name="Nolan M."/>
            <person name="Ohm R."/>
            <person name="Pangilinan J."/>
            <person name="Park H.-J."/>
            <person name="Ramirez L."/>
            <person name="Alfaro M."/>
            <person name="Sun H."/>
            <person name="Tritt A."/>
            <person name="Yoshinaga Y."/>
            <person name="Zwiers L.-H."/>
            <person name="Turgeon B."/>
            <person name="Goodwin S."/>
            <person name="Spatafora J."/>
            <person name="Crous P."/>
            <person name="Grigoriev I."/>
        </authorList>
    </citation>
    <scope>NUCLEOTIDE SEQUENCE</scope>
    <source>
        <strain evidence="2">CBS 122368</strain>
    </source>
</reference>